<feature type="compositionally biased region" description="Low complexity" evidence="1">
    <location>
        <begin position="295"/>
        <end position="306"/>
    </location>
</feature>
<organism evidence="3 4">
    <name type="scientific">Microthyrium microscopicum</name>
    <dbReference type="NCBI Taxonomy" id="703497"/>
    <lineage>
        <taxon>Eukaryota</taxon>
        <taxon>Fungi</taxon>
        <taxon>Dikarya</taxon>
        <taxon>Ascomycota</taxon>
        <taxon>Pezizomycotina</taxon>
        <taxon>Dothideomycetes</taxon>
        <taxon>Dothideomycetes incertae sedis</taxon>
        <taxon>Microthyriales</taxon>
        <taxon>Microthyriaceae</taxon>
        <taxon>Microthyrium</taxon>
    </lineage>
</organism>
<name>A0A6A6TTK5_9PEZI</name>
<protein>
    <recommendedName>
        <fullName evidence="2">PAS domain-containing protein</fullName>
    </recommendedName>
</protein>
<feature type="domain" description="PAS" evidence="2">
    <location>
        <begin position="1"/>
        <end position="63"/>
    </location>
</feature>
<dbReference type="PROSITE" id="PS50112">
    <property type="entry name" value="PAS"/>
    <property type="match status" value="1"/>
</dbReference>
<gene>
    <name evidence="3" type="ORF">BT63DRAFT_126233</name>
</gene>
<evidence type="ECO:0000313" key="4">
    <source>
        <dbReference type="Proteomes" id="UP000799302"/>
    </source>
</evidence>
<feature type="compositionally biased region" description="Low complexity" evidence="1">
    <location>
        <begin position="452"/>
        <end position="473"/>
    </location>
</feature>
<dbReference type="EMBL" id="MU004246">
    <property type="protein sequence ID" value="KAF2663399.1"/>
    <property type="molecule type" value="Genomic_DNA"/>
</dbReference>
<evidence type="ECO:0000256" key="1">
    <source>
        <dbReference type="SAM" id="MobiDB-lite"/>
    </source>
</evidence>
<proteinExistence type="predicted"/>
<sequence>MEITFITIHDLSAEAIILYSSDSIVDVLGYTPDEVVNSSTWEFFKGAELDGAKKVHGRSLEMDKASVLTYCDIKNRNGDWIRCECCFSIVYNVMVACTSIYRQGPAGDIRRGEAPIARRLFTSSPQDPRYHMLQHLSARFQQNAHEQTHEPRAALFLNRFTRTCTIMYATSGIEDVIGISGENMKGRSFYYCISEACLEDAVQCLETAKGNDSVAYLRFLFRDPRQDDQPSESPSEDDTDAEMTDAGASESEADENGSSNGTHHGNSAGPARAQQNHSVRDENVTPDSVHTANTSSSGVDSPSSPIEPPIELEAIVSCTSDGLVVCLRRARPILPDAMQDTVMPKPQIPAPPYTGFFAAPWGVQGAIYQPFAPPGFTPMAYPGMPHAFGGPPMPPPQPASTMNDLAFLKAIQECGVFAWDLVGINGTLADVARGHPTGRAAPPDGPSIWEPSSASDVSSSGRGTGSHSSIKSG</sequence>
<dbReference type="SUPFAM" id="SSF55785">
    <property type="entry name" value="PYP-like sensor domain (PAS domain)"/>
    <property type="match status" value="1"/>
</dbReference>
<feature type="region of interest" description="Disordered" evidence="1">
    <location>
        <begin position="222"/>
        <end position="306"/>
    </location>
</feature>
<evidence type="ECO:0000259" key="2">
    <source>
        <dbReference type="PROSITE" id="PS50112"/>
    </source>
</evidence>
<feature type="compositionally biased region" description="Polar residues" evidence="1">
    <location>
        <begin position="256"/>
        <end position="265"/>
    </location>
</feature>
<feature type="region of interest" description="Disordered" evidence="1">
    <location>
        <begin position="435"/>
        <end position="473"/>
    </location>
</feature>
<keyword evidence="4" id="KW-1185">Reference proteome</keyword>
<accession>A0A6A6TTK5</accession>
<dbReference type="AlphaFoldDB" id="A0A6A6TTK5"/>
<dbReference type="InterPro" id="IPR035965">
    <property type="entry name" value="PAS-like_dom_sf"/>
</dbReference>
<dbReference type="CDD" id="cd00130">
    <property type="entry name" value="PAS"/>
    <property type="match status" value="1"/>
</dbReference>
<dbReference type="Gene3D" id="3.30.450.20">
    <property type="entry name" value="PAS domain"/>
    <property type="match status" value="1"/>
</dbReference>
<dbReference type="OrthoDB" id="411251at2759"/>
<feature type="compositionally biased region" description="Acidic residues" evidence="1">
    <location>
        <begin position="234"/>
        <end position="243"/>
    </location>
</feature>
<evidence type="ECO:0000313" key="3">
    <source>
        <dbReference type="EMBL" id="KAF2663399.1"/>
    </source>
</evidence>
<feature type="compositionally biased region" description="Polar residues" evidence="1">
    <location>
        <begin position="285"/>
        <end position="294"/>
    </location>
</feature>
<dbReference type="InterPro" id="IPR000014">
    <property type="entry name" value="PAS"/>
</dbReference>
<reference evidence="3" key="1">
    <citation type="journal article" date="2020" name="Stud. Mycol.">
        <title>101 Dothideomycetes genomes: a test case for predicting lifestyles and emergence of pathogens.</title>
        <authorList>
            <person name="Haridas S."/>
            <person name="Albert R."/>
            <person name="Binder M."/>
            <person name="Bloem J."/>
            <person name="Labutti K."/>
            <person name="Salamov A."/>
            <person name="Andreopoulos B."/>
            <person name="Baker S."/>
            <person name="Barry K."/>
            <person name="Bills G."/>
            <person name="Bluhm B."/>
            <person name="Cannon C."/>
            <person name="Castanera R."/>
            <person name="Culley D."/>
            <person name="Daum C."/>
            <person name="Ezra D."/>
            <person name="Gonzalez J."/>
            <person name="Henrissat B."/>
            <person name="Kuo A."/>
            <person name="Liang C."/>
            <person name="Lipzen A."/>
            <person name="Lutzoni F."/>
            <person name="Magnuson J."/>
            <person name="Mondo S."/>
            <person name="Nolan M."/>
            <person name="Ohm R."/>
            <person name="Pangilinan J."/>
            <person name="Park H.-J."/>
            <person name="Ramirez L."/>
            <person name="Alfaro M."/>
            <person name="Sun H."/>
            <person name="Tritt A."/>
            <person name="Yoshinaga Y."/>
            <person name="Zwiers L.-H."/>
            <person name="Turgeon B."/>
            <person name="Goodwin S."/>
            <person name="Spatafora J."/>
            <person name="Crous P."/>
            <person name="Grigoriev I."/>
        </authorList>
    </citation>
    <scope>NUCLEOTIDE SEQUENCE</scope>
    <source>
        <strain evidence="3">CBS 115976</strain>
    </source>
</reference>
<dbReference type="Proteomes" id="UP000799302">
    <property type="component" value="Unassembled WGS sequence"/>
</dbReference>